<evidence type="ECO:0000313" key="2">
    <source>
        <dbReference type="Proteomes" id="UP000523007"/>
    </source>
</evidence>
<dbReference type="Proteomes" id="UP000523007">
    <property type="component" value="Unassembled WGS sequence"/>
</dbReference>
<reference evidence="1 2" key="1">
    <citation type="submission" date="2020-08" db="EMBL/GenBank/DDBJ databases">
        <title>Sequencing the genomes of 1000 actinobacteria strains.</title>
        <authorList>
            <person name="Klenk H.-P."/>
        </authorList>
    </citation>
    <scope>NUCLEOTIDE SEQUENCE [LARGE SCALE GENOMIC DNA]</scope>
    <source>
        <strain evidence="1 2">DSM 102030</strain>
    </source>
</reference>
<sequence length="35" mass="4196">MTETRQDIWPPRDEITSVLLGLYDLKTLEYHCDDQ</sequence>
<dbReference type="AlphaFoldDB" id="A0A7W7RI58"/>
<proteinExistence type="predicted"/>
<evidence type="ECO:0000313" key="1">
    <source>
        <dbReference type="EMBL" id="MBB4932332.1"/>
    </source>
</evidence>
<accession>A0A7W7RI58</accession>
<comment type="caution">
    <text evidence="1">The sequence shown here is derived from an EMBL/GenBank/DDBJ whole genome shotgun (WGS) entry which is preliminary data.</text>
</comment>
<organism evidence="1 2">
    <name type="scientific">Lipingzhangella halophila</name>
    <dbReference type="NCBI Taxonomy" id="1783352"/>
    <lineage>
        <taxon>Bacteria</taxon>
        <taxon>Bacillati</taxon>
        <taxon>Actinomycetota</taxon>
        <taxon>Actinomycetes</taxon>
        <taxon>Streptosporangiales</taxon>
        <taxon>Nocardiopsidaceae</taxon>
        <taxon>Lipingzhangella</taxon>
    </lineage>
</organism>
<name>A0A7W7RI58_9ACTN</name>
<dbReference type="EMBL" id="JACHJT010000001">
    <property type="protein sequence ID" value="MBB4932332.1"/>
    <property type="molecule type" value="Genomic_DNA"/>
</dbReference>
<gene>
    <name evidence="1" type="ORF">F4561_003152</name>
</gene>
<keyword evidence="2" id="KW-1185">Reference proteome</keyword>
<protein>
    <submittedName>
        <fullName evidence="1">Uncharacterized protein</fullName>
    </submittedName>
</protein>